<evidence type="ECO:0000256" key="3">
    <source>
        <dbReference type="ARBA" id="ARBA00022946"/>
    </source>
</evidence>
<evidence type="ECO:0000256" key="2">
    <source>
        <dbReference type="ARBA" id="ARBA00009508"/>
    </source>
</evidence>
<dbReference type="GO" id="GO:0005739">
    <property type="term" value="C:mitochondrion"/>
    <property type="evidence" value="ECO:0007669"/>
    <property type="project" value="UniProtKB-SubCell"/>
</dbReference>
<comment type="similarity">
    <text evidence="2">Belongs to the complex I LYR family.</text>
</comment>
<dbReference type="Pfam" id="PF05347">
    <property type="entry name" value="Complex1_LYR"/>
    <property type="match status" value="1"/>
</dbReference>
<dbReference type="InterPro" id="IPR045293">
    <property type="entry name" value="Complex1_LYR_LYRM2"/>
</dbReference>
<keyword evidence="3" id="KW-0809">Transit peptide</keyword>
<dbReference type="AlphaFoldDB" id="A0A9P3G1N4"/>
<feature type="domain" description="Complex 1 LYR protein" evidence="7">
    <location>
        <begin position="13"/>
        <end position="70"/>
    </location>
</feature>
<organism evidence="8 9">
    <name type="scientific">Phanerochaete sordida</name>
    <dbReference type="NCBI Taxonomy" id="48140"/>
    <lineage>
        <taxon>Eukaryota</taxon>
        <taxon>Fungi</taxon>
        <taxon>Dikarya</taxon>
        <taxon>Basidiomycota</taxon>
        <taxon>Agaricomycotina</taxon>
        <taxon>Agaricomycetes</taxon>
        <taxon>Polyporales</taxon>
        <taxon>Phanerochaetaceae</taxon>
        <taxon>Phanerochaete</taxon>
    </lineage>
</organism>
<evidence type="ECO:0000313" key="9">
    <source>
        <dbReference type="Proteomes" id="UP000703269"/>
    </source>
</evidence>
<keyword evidence="9" id="KW-1185">Reference proteome</keyword>
<accession>A0A9P3G1N4</accession>
<gene>
    <name evidence="8" type="ORF">PsYK624_021240</name>
</gene>
<comment type="subcellular location">
    <subcellularLocation>
        <location evidence="1">Mitochondrion</location>
    </subcellularLocation>
</comment>
<name>A0A9P3G1N4_9APHY</name>
<evidence type="ECO:0000256" key="4">
    <source>
        <dbReference type="ARBA" id="ARBA00023128"/>
    </source>
</evidence>
<dbReference type="CDD" id="cd20262">
    <property type="entry name" value="Complex1_LYR_LYRM2"/>
    <property type="match status" value="1"/>
</dbReference>
<protein>
    <recommendedName>
        <fullName evidence="5">LYR motif-containing protein 2</fullName>
    </recommendedName>
</protein>
<evidence type="ECO:0000313" key="8">
    <source>
        <dbReference type="EMBL" id="GJE86044.1"/>
    </source>
</evidence>
<evidence type="ECO:0000256" key="5">
    <source>
        <dbReference type="ARBA" id="ARBA00026235"/>
    </source>
</evidence>
<evidence type="ECO:0000259" key="7">
    <source>
        <dbReference type="Pfam" id="PF05347"/>
    </source>
</evidence>
<dbReference type="PANTHER" id="PTHR13675:SF0">
    <property type="entry name" value="LYR MOTIF-CONTAINING PROTEIN 2"/>
    <property type="match status" value="1"/>
</dbReference>
<dbReference type="Proteomes" id="UP000703269">
    <property type="component" value="Unassembled WGS sequence"/>
</dbReference>
<dbReference type="OrthoDB" id="74240at2759"/>
<evidence type="ECO:0000256" key="6">
    <source>
        <dbReference type="ARBA" id="ARBA00044735"/>
    </source>
</evidence>
<evidence type="ECO:0000256" key="1">
    <source>
        <dbReference type="ARBA" id="ARBA00004173"/>
    </source>
</evidence>
<comment type="caution">
    <text evidence="8">The sequence shown here is derived from an EMBL/GenBank/DDBJ whole genome shotgun (WGS) entry which is preliminary data.</text>
</comment>
<dbReference type="EMBL" id="BPQB01000003">
    <property type="protein sequence ID" value="GJE86044.1"/>
    <property type="molecule type" value="Genomic_DNA"/>
</dbReference>
<comment type="function">
    <text evidence="6">Involved in efficient integration of the N-module into mitochondrial respiratory chain complex I.</text>
</comment>
<proteinExistence type="inferred from homology"/>
<keyword evidence="4" id="KW-0496">Mitochondrion</keyword>
<sequence>MAQLTLKHFILKQRVINLYRQAVRACRTIPDLQTRQETLVWIRSEFERNRYISDTALIEDKLSAGYRELRRSLPGMHFSSSHR</sequence>
<dbReference type="PANTHER" id="PTHR13675">
    <property type="entry name" value="LYR MOTIF-CONTAINING PROTEIN 2"/>
    <property type="match status" value="1"/>
</dbReference>
<reference evidence="8 9" key="1">
    <citation type="submission" date="2021-08" db="EMBL/GenBank/DDBJ databases">
        <title>Draft Genome Sequence of Phanerochaete sordida strain YK-624.</title>
        <authorList>
            <person name="Mori T."/>
            <person name="Dohra H."/>
            <person name="Suzuki T."/>
            <person name="Kawagishi H."/>
            <person name="Hirai H."/>
        </authorList>
    </citation>
    <scope>NUCLEOTIDE SEQUENCE [LARGE SCALE GENOMIC DNA]</scope>
    <source>
        <strain evidence="8 9">YK-624</strain>
    </source>
</reference>
<dbReference type="InterPro" id="IPR008011">
    <property type="entry name" value="Complex1_LYR_dom"/>
</dbReference>